<evidence type="ECO:0000313" key="2">
    <source>
        <dbReference type="EMBL" id="PJF31674.1"/>
    </source>
</evidence>
<dbReference type="Gene3D" id="3.90.1570.10">
    <property type="entry name" value="tt1808, chain A"/>
    <property type="match status" value="1"/>
</dbReference>
<dbReference type="AlphaFoldDB" id="A0A2M8P2B1"/>
<dbReference type="InterPro" id="IPR012296">
    <property type="entry name" value="Nuclease_put_TT1808"/>
</dbReference>
<feature type="domain" description="Putative restriction endonuclease" evidence="1">
    <location>
        <begin position="15"/>
        <end position="181"/>
    </location>
</feature>
<dbReference type="GO" id="GO:0004519">
    <property type="term" value="F:endonuclease activity"/>
    <property type="evidence" value="ECO:0007669"/>
    <property type="project" value="UniProtKB-KW"/>
</dbReference>
<dbReference type="EMBL" id="PGTK01000002">
    <property type="protein sequence ID" value="PJF31674.1"/>
    <property type="molecule type" value="Genomic_DNA"/>
</dbReference>
<dbReference type="PANTHER" id="PTHR34107">
    <property type="entry name" value="SLL0198 PROTEIN-RELATED"/>
    <property type="match status" value="1"/>
</dbReference>
<keyword evidence="2" id="KW-0255">Endonuclease</keyword>
<dbReference type="Pfam" id="PF05685">
    <property type="entry name" value="Uma2"/>
    <property type="match status" value="1"/>
</dbReference>
<keyword evidence="2" id="KW-0378">Hydrolase</keyword>
<sequence>MSEKGVRAKLTGDDLLEVQAQTGKSYELIDGELVEVSPTGGFHGNIEFSLALLLGNYVRQHQLGRILVGEVGFYLRNDPYTVRGADVAFIRAERVPPEGIPSGFLSLVPDLVVEIVSPNDRDAEIAQKVAEWLNFGVETVWVVYPNERSVHVHMRSGESRVLSGDAMLEGQGALAGFSVPVRALFEG</sequence>
<evidence type="ECO:0000259" key="1">
    <source>
        <dbReference type="Pfam" id="PF05685"/>
    </source>
</evidence>
<accession>A0A2M8P2B1</accession>
<protein>
    <submittedName>
        <fullName evidence="2">Uma2 family endonuclease</fullName>
    </submittedName>
</protein>
<dbReference type="InterPro" id="IPR011335">
    <property type="entry name" value="Restrct_endonuc-II-like"/>
</dbReference>
<keyword evidence="2" id="KW-0540">Nuclease</keyword>
<evidence type="ECO:0000313" key="3">
    <source>
        <dbReference type="Proteomes" id="UP000228921"/>
    </source>
</evidence>
<reference evidence="2 3" key="1">
    <citation type="submission" date="2017-11" db="EMBL/GenBank/DDBJ databases">
        <title>Evolution of Phototrophy in the Chloroflexi Phylum Driven by Horizontal Gene Transfer.</title>
        <authorList>
            <person name="Ward L.M."/>
            <person name="Hemp J."/>
            <person name="Shih P.M."/>
            <person name="Mcglynn S.E."/>
            <person name="Fischer W."/>
        </authorList>
    </citation>
    <scope>NUCLEOTIDE SEQUENCE [LARGE SCALE GENOMIC DNA]</scope>
    <source>
        <strain evidence="2">CP2_2F</strain>
    </source>
</reference>
<dbReference type="PANTHER" id="PTHR34107:SF1">
    <property type="entry name" value="SLL0198 PROTEIN"/>
    <property type="match status" value="1"/>
</dbReference>
<proteinExistence type="predicted"/>
<name>A0A2M8P2B1_9CHLR</name>
<dbReference type="InterPro" id="IPR008538">
    <property type="entry name" value="Uma2"/>
</dbReference>
<dbReference type="SUPFAM" id="SSF52980">
    <property type="entry name" value="Restriction endonuclease-like"/>
    <property type="match status" value="1"/>
</dbReference>
<organism evidence="2 3">
    <name type="scientific">Candidatus Thermofonsia Clade 1 bacterium</name>
    <dbReference type="NCBI Taxonomy" id="2364210"/>
    <lineage>
        <taxon>Bacteria</taxon>
        <taxon>Bacillati</taxon>
        <taxon>Chloroflexota</taxon>
        <taxon>Candidatus Thermofontia</taxon>
        <taxon>Candidatus Thermofonsia Clade 1</taxon>
    </lineage>
</organism>
<comment type="caution">
    <text evidence="2">The sequence shown here is derived from an EMBL/GenBank/DDBJ whole genome shotgun (WGS) entry which is preliminary data.</text>
</comment>
<dbReference type="Proteomes" id="UP000228921">
    <property type="component" value="Unassembled WGS sequence"/>
</dbReference>
<gene>
    <name evidence="2" type="ORF">CUN51_01675</name>
</gene>
<dbReference type="CDD" id="cd06260">
    <property type="entry name" value="DUF820-like"/>
    <property type="match status" value="1"/>
</dbReference>